<gene>
    <name evidence="1" type="ORF">R5R35_009493</name>
</gene>
<sequence>MAGYRFRGDETRVSVNDDCMSLESGSKMAVNSLCYSPVSLANKHFRRALKVPIMIELFVPLPCSDSNVYNKCLTYQLGELISNTPDSLYGKSIYNMVKSKMLNAI</sequence>
<accession>A0AAN9VCP9</accession>
<organism evidence="1 2">
    <name type="scientific">Gryllus longicercus</name>
    <dbReference type="NCBI Taxonomy" id="2509291"/>
    <lineage>
        <taxon>Eukaryota</taxon>
        <taxon>Metazoa</taxon>
        <taxon>Ecdysozoa</taxon>
        <taxon>Arthropoda</taxon>
        <taxon>Hexapoda</taxon>
        <taxon>Insecta</taxon>
        <taxon>Pterygota</taxon>
        <taxon>Neoptera</taxon>
        <taxon>Polyneoptera</taxon>
        <taxon>Orthoptera</taxon>
        <taxon>Ensifera</taxon>
        <taxon>Gryllidea</taxon>
        <taxon>Grylloidea</taxon>
        <taxon>Gryllidae</taxon>
        <taxon>Gryllinae</taxon>
        <taxon>Gryllus</taxon>
    </lineage>
</organism>
<reference evidence="1 2" key="1">
    <citation type="submission" date="2024-03" db="EMBL/GenBank/DDBJ databases">
        <title>The genome assembly and annotation of the cricket Gryllus longicercus Weissman &amp; Gray.</title>
        <authorList>
            <person name="Szrajer S."/>
            <person name="Gray D."/>
            <person name="Ylla G."/>
        </authorList>
    </citation>
    <scope>NUCLEOTIDE SEQUENCE [LARGE SCALE GENOMIC DNA]</scope>
    <source>
        <strain evidence="1">DAG 2021-001</strain>
        <tissue evidence="1">Whole body minus gut</tissue>
    </source>
</reference>
<dbReference type="Proteomes" id="UP001378592">
    <property type="component" value="Unassembled WGS sequence"/>
</dbReference>
<evidence type="ECO:0000313" key="1">
    <source>
        <dbReference type="EMBL" id="KAK7789001.1"/>
    </source>
</evidence>
<name>A0AAN9VCP9_9ORTH</name>
<dbReference type="EMBL" id="JAZDUA010000862">
    <property type="protein sequence ID" value="KAK7789001.1"/>
    <property type="molecule type" value="Genomic_DNA"/>
</dbReference>
<protein>
    <submittedName>
        <fullName evidence="1">Uncharacterized protein</fullName>
    </submittedName>
</protein>
<comment type="caution">
    <text evidence="1">The sequence shown here is derived from an EMBL/GenBank/DDBJ whole genome shotgun (WGS) entry which is preliminary data.</text>
</comment>
<proteinExistence type="predicted"/>
<evidence type="ECO:0000313" key="2">
    <source>
        <dbReference type="Proteomes" id="UP001378592"/>
    </source>
</evidence>
<dbReference type="AlphaFoldDB" id="A0AAN9VCP9"/>
<keyword evidence="2" id="KW-1185">Reference proteome</keyword>